<evidence type="ECO:0000256" key="2">
    <source>
        <dbReference type="ARBA" id="ARBA00009928"/>
    </source>
</evidence>
<dbReference type="InterPro" id="IPR022739">
    <property type="entry name" value="Polyphenol_oxidase_cen"/>
</dbReference>
<protein>
    <recommendedName>
        <fullName evidence="9 10">Tyrosinase copper-binding domain-containing protein</fullName>
    </recommendedName>
</protein>
<evidence type="ECO:0000256" key="8">
    <source>
        <dbReference type="SAM" id="Phobius"/>
    </source>
</evidence>
<feature type="domain" description="Tyrosinase copper-binding" evidence="9">
    <location>
        <begin position="142"/>
        <end position="159"/>
    </location>
</feature>
<dbReference type="Gramene" id="Pp3c24_11260V3.1">
    <property type="protein sequence ID" value="PAC:32909083.CDS.1"/>
    <property type="gene ID" value="Pp3c24_11260"/>
</dbReference>
<reference evidence="11 13" key="2">
    <citation type="journal article" date="2018" name="Plant J.">
        <title>The Physcomitrella patens chromosome-scale assembly reveals moss genome structure and evolution.</title>
        <authorList>
            <person name="Lang D."/>
            <person name="Ullrich K.K."/>
            <person name="Murat F."/>
            <person name="Fuchs J."/>
            <person name="Jenkins J."/>
            <person name="Haas F.B."/>
            <person name="Piednoel M."/>
            <person name="Gundlach H."/>
            <person name="Van Bel M."/>
            <person name="Meyberg R."/>
            <person name="Vives C."/>
            <person name="Morata J."/>
            <person name="Symeonidi A."/>
            <person name="Hiss M."/>
            <person name="Muchero W."/>
            <person name="Kamisugi Y."/>
            <person name="Saleh O."/>
            <person name="Blanc G."/>
            <person name="Decker E.L."/>
            <person name="van Gessel N."/>
            <person name="Grimwood J."/>
            <person name="Hayes R.D."/>
            <person name="Graham S.W."/>
            <person name="Gunter L.E."/>
            <person name="McDaniel S.F."/>
            <person name="Hoernstein S.N.W."/>
            <person name="Larsson A."/>
            <person name="Li F.W."/>
            <person name="Perroud P.F."/>
            <person name="Phillips J."/>
            <person name="Ranjan P."/>
            <person name="Rokshar D.S."/>
            <person name="Rothfels C.J."/>
            <person name="Schneider L."/>
            <person name="Shu S."/>
            <person name="Stevenson D.W."/>
            <person name="Thummler F."/>
            <person name="Tillich M."/>
            <person name="Villarreal Aguilar J.C."/>
            <person name="Widiez T."/>
            <person name="Wong G.K."/>
            <person name="Wymore A."/>
            <person name="Zhang Y."/>
            <person name="Zimmer A.D."/>
            <person name="Quatrano R.S."/>
            <person name="Mayer K.F.X."/>
            <person name="Goodstein D."/>
            <person name="Casacuberta J.M."/>
            <person name="Vandepoele K."/>
            <person name="Reski R."/>
            <person name="Cuming A.C."/>
            <person name="Tuskan G.A."/>
            <person name="Maumus F."/>
            <person name="Salse J."/>
            <person name="Schmutz J."/>
            <person name="Rensing S.A."/>
        </authorList>
    </citation>
    <scope>NUCLEOTIDE SEQUENCE [LARGE SCALE GENOMIC DNA]</scope>
    <source>
        <strain evidence="12 13">cv. Gransden 2004</strain>
    </source>
</reference>
<evidence type="ECO:0000313" key="13">
    <source>
        <dbReference type="Proteomes" id="UP000006727"/>
    </source>
</evidence>
<dbReference type="PROSITE" id="PS00497">
    <property type="entry name" value="TYROSINASE_1"/>
    <property type="match status" value="1"/>
</dbReference>
<dbReference type="PROSITE" id="PS00498">
    <property type="entry name" value="TYROSINASE_2"/>
    <property type="match status" value="1"/>
</dbReference>
<keyword evidence="6" id="KW-0186">Copper</keyword>
<comment type="similarity">
    <text evidence="2">Belongs to the tyrosinase family.</text>
</comment>
<sequence length="546" mass="62147">MREVYAERGFEMGGLVLARNFGVVTWGSILAMLIVNVVTAVPLPPPDVAEYCNSEERCCMPRPYVGQPAHQFYPDPELPIRIRRPVHLLTDAEVARLERAYQLQKDLPDSDPRSFTNQAKLHCLYCDSGIYYPDNPWPLEIHNGWFFFPWHRMFLYFHERILAKLLDDDTFALPFWNWDNQTPEEPYANVLPISYAKSGSPLWNQQRNKCAEPPLIIDLNTIGGCTAKSPSVLRTENDRIMYTQVVSGAMSPQLFYGMPYRYGDAGGHGPGTFEDNPHGTVHLWVGNPDSESGMFDDMGNFGRAARDPIFYAHHSNVDRIWTVWNTLPGEQRKAPVDPDFLDARFTFFDENGDLIIVNVSQTLDNELLRFRYEQMPTGWVTNGQLPGEENSVPLCYRGNPTKTRKLIADTPYFKPSMVLHTVPLTFKVQRPRRRPEVGVEVLELSGLSLIPALQAHWEAFLFLPNGNNKTTVSCPEFIGTFNYVAHVGQALFNRERRWRVALGPKIMALGKENYTDVVITLAQFGPNIQPITFERAVVVFDTDGVE</sequence>
<evidence type="ECO:0000259" key="10">
    <source>
        <dbReference type="PROSITE" id="PS00498"/>
    </source>
</evidence>
<dbReference type="Pfam" id="PF12142">
    <property type="entry name" value="PPO1_DWL"/>
    <property type="match status" value="1"/>
</dbReference>
<dbReference type="InterPro" id="IPR008922">
    <property type="entry name" value="Di-copper_centre_dom_sf"/>
</dbReference>
<keyword evidence="4" id="KW-0883">Thioether bond</keyword>
<dbReference type="PANTHER" id="PTHR11474:SF76">
    <property type="entry name" value="SHKT DOMAIN-CONTAINING PROTEIN"/>
    <property type="match status" value="1"/>
</dbReference>
<dbReference type="Gene3D" id="1.10.1280.10">
    <property type="entry name" value="Di-copper center containing domain from catechol oxidase"/>
    <property type="match status" value="1"/>
</dbReference>
<dbReference type="InterPro" id="IPR022740">
    <property type="entry name" value="Polyphenol_oxidase_C"/>
</dbReference>
<evidence type="ECO:0000313" key="11">
    <source>
        <dbReference type="EMBL" id="PNR28329.1"/>
    </source>
</evidence>
<dbReference type="SUPFAM" id="SSF48056">
    <property type="entry name" value="Di-copper centre-containing domain"/>
    <property type="match status" value="1"/>
</dbReference>
<dbReference type="OMA" id="SEERCCM"/>
<dbReference type="Pfam" id="PF12143">
    <property type="entry name" value="PPO1_KFDV"/>
    <property type="match status" value="1"/>
</dbReference>
<dbReference type="Pfam" id="PF00264">
    <property type="entry name" value="Tyrosinase"/>
    <property type="match status" value="1"/>
</dbReference>
<dbReference type="RefSeq" id="XP_024363392.1">
    <property type="nucleotide sequence ID" value="XM_024507624.2"/>
</dbReference>
<evidence type="ECO:0000256" key="3">
    <source>
        <dbReference type="ARBA" id="ARBA00022723"/>
    </source>
</evidence>
<proteinExistence type="inferred from homology"/>
<evidence type="ECO:0000256" key="1">
    <source>
        <dbReference type="ARBA" id="ARBA00001973"/>
    </source>
</evidence>
<comment type="cofactor">
    <cofactor evidence="1">
        <name>Cu(2+)</name>
        <dbReference type="ChEBI" id="CHEBI:29036"/>
    </cofactor>
</comment>
<keyword evidence="7" id="KW-1015">Disulfide bond</keyword>
<gene>
    <name evidence="12" type="primary">LOC112276371</name>
    <name evidence="11" type="ORF">PHYPA_028921</name>
</gene>
<keyword evidence="5" id="KW-0560">Oxidoreductase</keyword>
<dbReference type="PRINTS" id="PR00092">
    <property type="entry name" value="TYROSINASE"/>
</dbReference>
<organism evidence="11">
    <name type="scientific">Physcomitrium patens</name>
    <name type="common">Spreading-leaved earth moss</name>
    <name type="synonym">Physcomitrella patens</name>
    <dbReference type="NCBI Taxonomy" id="3218"/>
    <lineage>
        <taxon>Eukaryota</taxon>
        <taxon>Viridiplantae</taxon>
        <taxon>Streptophyta</taxon>
        <taxon>Embryophyta</taxon>
        <taxon>Bryophyta</taxon>
        <taxon>Bryophytina</taxon>
        <taxon>Bryopsida</taxon>
        <taxon>Funariidae</taxon>
        <taxon>Funariales</taxon>
        <taxon>Funariaceae</taxon>
        <taxon>Physcomitrium</taxon>
    </lineage>
</organism>
<dbReference type="EnsemblPlants" id="Pp3c24_11260V3.2">
    <property type="protein sequence ID" value="PAC:32909084.CDS.1"/>
    <property type="gene ID" value="Pp3c24_11260"/>
</dbReference>
<dbReference type="InterPro" id="IPR002227">
    <property type="entry name" value="Tyrosinase_Cu-bd"/>
</dbReference>
<keyword evidence="3" id="KW-0479">Metal-binding</keyword>
<dbReference type="GeneID" id="112276371"/>
<dbReference type="KEGG" id="ppp:112276371"/>
<dbReference type="AlphaFoldDB" id="A0A2K1IGC8"/>
<dbReference type="OrthoDB" id="812518at2759"/>
<feature type="domain" description="Tyrosinase copper-binding" evidence="10">
    <location>
        <begin position="307"/>
        <end position="318"/>
    </location>
</feature>
<dbReference type="PANTHER" id="PTHR11474">
    <property type="entry name" value="TYROSINASE FAMILY MEMBER"/>
    <property type="match status" value="1"/>
</dbReference>
<evidence type="ECO:0000259" key="9">
    <source>
        <dbReference type="PROSITE" id="PS00497"/>
    </source>
</evidence>
<dbReference type="EMBL" id="ABEU02000024">
    <property type="protein sequence ID" value="PNR28329.1"/>
    <property type="molecule type" value="Genomic_DNA"/>
</dbReference>
<dbReference type="Proteomes" id="UP000006727">
    <property type="component" value="Chromosome 24"/>
</dbReference>
<dbReference type="STRING" id="3218.A0A2K1IGC8"/>
<evidence type="ECO:0000256" key="6">
    <source>
        <dbReference type="ARBA" id="ARBA00023008"/>
    </source>
</evidence>
<evidence type="ECO:0000313" key="12">
    <source>
        <dbReference type="EnsemblPlants" id="PAC:32909083.CDS.1"/>
    </source>
</evidence>
<keyword evidence="13" id="KW-1185">Reference proteome</keyword>
<dbReference type="GO" id="GO:0046872">
    <property type="term" value="F:metal ion binding"/>
    <property type="evidence" value="ECO:0007669"/>
    <property type="project" value="UniProtKB-KW"/>
</dbReference>
<keyword evidence="8" id="KW-0472">Membrane</keyword>
<dbReference type="PaxDb" id="3218-PP1S16_226V6.1"/>
<keyword evidence="8" id="KW-0812">Transmembrane</keyword>
<reference evidence="11 13" key="1">
    <citation type="journal article" date="2008" name="Science">
        <title>The Physcomitrella genome reveals evolutionary insights into the conquest of land by plants.</title>
        <authorList>
            <person name="Rensing S."/>
            <person name="Lang D."/>
            <person name="Zimmer A."/>
            <person name="Terry A."/>
            <person name="Salamov A."/>
            <person name="Shapiro H."/>
            <person name="Nishiyama T."/>
            <person name="Perroud P.-F."/>
            <person name="Lindquist E."/>
            <person name="Kamisugi Y."/>
            <person name="Tanahashi T."/>
            <person name="Sakakibara K."/>
            <person name="Fujita T."/>
            <person name="Oishi K."/>
            <person name="Shin-I T."/>
            <person name="Kuroki Y."/>
            <person name="Toyoda A."/>
            <person name="Suzuki Y."/>
            <person name="Hashimoto A."/>
            <person name="Yamaguchi K."/>
            <person name="Sugano A."/>
            <person name="Kohara Y."/>
            <person name="Fujiyama A."/>
            <person name="Anterola A."/>
            <person name="Aoki S."/>
            <person name="Ashton N."/>
            <person name="Barbazuk W.B."/>
            <person name="Barker E."/>
            <person name="Bennetzen J."/>
            <person name="Bezanilla M."/>
            <person name="Blankenship R."/>
            <person name="Cho S.H."/>
            <person name="Dutcher S."/>
            <person name="Estelle M."/>
            <person name="Fawcett J.A."/>
            <person name="Gundlach H."/>
            <person name="Hanada K."/>
            <person name="Heyl A."/>
            <person name="Hicks K.A."/>
            <person name="Hugh J."/>
            <person name="Lohr M."/>
            <person name="Mayer K."/>
            <person name="Melkozernov A."/>
            <person name="Murata T."/>
            <person name="Nelson D."/>
            <person name="Pils B."/>
            <person name="Prigge M."/>
            <person name="Reiss B."/>
            <person name="Renner T."/>
            <person name="Rombauts S."/>
            <person name="Rushton P."/>
            <person name="Sanderfoot A."/>
            <person name="Schween G."/>
            <person name="Shiu S.-H."/>
            <person name="Stueber K."/>
            <person name="Theodoulou F.L."/>
            <person name="Tu H."/>
            <person name="Van de Peer Y."/>
            <person name="Verrier P.J."/>
            <person name="Waters E."/>
            <person name="Wood A."/>
            <person name="Yang L."/>
            <person name="Cove D."/>
            <person name="Cuming A."/>
            <person name="Hasebe M."/>
            <person name="Lucas S."/>
            <person name="Mishler D.B."/>
            <person name="Reski R."/>
            <person name="Grigoriev I."/>
            <person name="Quatrano R.S."/>
            <person name="Boore J.L."/>
        </authorList>
    </citation>
    <scope>NUCLEOTIDE SEQUENCE [LARGE SCALE GENOMIC DNA]</scope>
    <source>
        <strain evidence="12 13">cv. Gransden 2004</strain>
    </source>
</reference>
<dbReference type="Gramene" id="Pp3c24_11260V3.2">
    <property type="protein sequence ID" value="PAC:32909084.CDS.1"/>
    <property type="gene ID" value="Pp3c24_11260"/>
</dbReference>
<keyword evidence="8" id="KW-1133">Transmembrane helix</keyword>
<evidence type="ECO:0000256" key="7">
    <source>
        <dbReference type="ARBA" id="ARBA00023157"/>
    </source>
</evidence>
<accession>A0A2K1IGC8</accession>
<dbReference type="InterPro" id="IPR050316">
    <property type="entry name" value="Tyrosinase/Hemocyanin"/>
</dbReference>
<dbReference type="EnsemblPlants" id="Pp3c24_11260V3.1">
    <property type="protein sequence ID" value="PAC:32909083.CDS.1"/>
    <property type="gene ID" value="Pp3c24_11260"/>
</dbReference>
<reference evidence="12" key="3">
    <citation type="submission" date="2020-12" db="UniProtKB">
        <authorList>
            <consortium name="EnsemblPlants"/>
        </authorList>
    </citation>
    <scope>IDENTIFICATION</scope>
</reference>
<dbReference type="GO" id="GO:0004097">
    <property type="term" value="F:catechol oxidase activity"/>
    <property type="evidence" value="ECO:0007669"/>
    <property type="project" value="InterPro"/>
</dbReference>
<evidence type="ECO:0000256" key="5">
    <source>
        <dbReference type="ARBA" id="ARBA00023002"/>
    </source>
</evidence>
<feature type="transmembrane region" description="Helical" evidence="8">
    <location>
        <begin position="21"/>
        <end position="43"/>
    </location>
</feature>
<name>A0A2K1IGC8_PHYPA</name>
<evidence type="ECO:0000256" key="4">
    <source>
        <dbReference type="ARBA" id="ARBA00022784"/>
    </source>
</evidence>